<sequence length="432" mass="46599">MLNTIIALLLLLTFVGFIVYIFKSGNLMIGFFIMALLWSLIGLLPFDTFIQKVITEPALGYAPTIVYIIFGSWFGRVLVDSGIAPAISARTAKAGQKNVMLAAIFVVLVTLLIFTSAYGVGSVIAIGVILLPILLSLGIPRPVALTAFLMTIGGAMYLNPVLFNQIKVFFPAASFSGDYLIFGMAAMGVQTLAVIGYLYFHRHQFDAHQAAKNLAIIGADDQEIGGGLAHLPVVAYAIPLVPVLVNLLFKWDAIPSLLLATLLAMLVTGKMRHWKSFITFLNDTIQQAISDIAGLIMFLMALIMFAGAAQLNASRFEGLLTAIIPHNIWLLALILGLAAPLALFRGPLHVWGAGAATAAVLASTGLFPDAILLPLMYVPSLLAVSTDLTQSWNVWGMEYMKVDGRTLLKEGVPVMWVVSIINVMLAVLLIHF</sequence>
<dbReference type="EMBL" id="JQAX01000001">
    <property type="protein sequence ID" value="KRN33464.1"/>
    <property type="molecule type" value="Genomic_DNA"/>
</dbReference>
<keyword evidence="3" id="KW-1185">Reference proteome</keyword>
<comment type="caution">
    <text evidence="2">The sequence shown here is derived from an EMBL/GenBank/DDBJ whole genome shotgun (WGS) entry which is preliminary data.</text>
</comment>
<name>A0A0R2FZ29_9LACO</name>
<dbReference type="AlphaFoldDB" id="A0A0R2FZ29"/>
<organism evidence="2 3">
    <name type="scientific">Weissella halotolerans DSM 20190</name>
    <dbReference type="NCBI Taxonomy" id="1123500"/>
    <lineage>
        <taxon>Bacteria</taxon>
        <taxon>Bacillati</taxon>
        <taxon>Bacillota</taxon>
        <taxon>Bacilli</taxon>
        <taxon>Lactobacillales</taxon>
        <taxon>Lactobacillaceae</taxon>
        <taxon>Weissella</taxon>
    </lineage>
</organism>
<accession>A0A0R2FZ29</accession>
<dbReference type="RefSeq" id="WP_022791039.1">
    <property type="nucleotide sequence ID" value="NZ_ATUU01000001.1"/>
</dbReference>
<feature type="transmembrane region" description="Helical" evidence="1">
    <location>
        <begin position="100"/>
        <end position="133"/>
    </location>
</feature>
<feature type="transmembrane region" description="Helical" evidence="1">
    <location>
        <begin position="58"/>
        <end position="79"/>
    </location>
</feature>
<feature type="transmembrane region" description="Helical" evidence="1">
    <location>
        <begin position="413"/>
        <end position="430"/>
    </location>
</feature>
<dbReference type="OrthoDB" id="1661999at2"/>
<dbReference type="InParanoid" id="A0A0R2FZ29"/>
<protein>
    <submittedName>
        <fullName evidence="2">H+ gluconate symporter related permease</fullName>
    </submittedName>
</protein>
<keyword evidence="1" id="KW-0472">Membrane</keyword>
<proteinExistence type="predicted"/>
<dbReference type="Proteomes" id="UP000051296">
    <property type="component" value="Unassembled WGS sequence"/>
</dbReference>
<feature type="transmembrane region" description="Helical" evidence="1">
    <location>
        <begin position="356"/>
        <end position="378"/>
    </location>
</feature>
<dbReference type="PATRIC" id="fig|1123500.6.peg.265"/>
<evidence type="ECO:0000313" key="3">
    <source>
        <dbReference type="Proteomes" id="UP000051296"/>
    </source>
</evidence>
<feature type="transmembrane region" description="Helical" evidence="1">
    <location>
        <begin position="248"/>
        <end position="267"/>
    </location>
</feature>
<evidence type="ECO:0000313" key="2">
    <source>
        <dbReference type="EMBL" id="KRN33464.1"/>
    </source>
</evidence>
<feature type="transmembrane region" description="Helical" evidence="1">
    <location>
        <begin position="323"/>
        <end position="344"/>
    </location>
</feature>
<reference evidence="2 3" key="1">
    <citation type="journal article" date="2015" name="Genome Announc.">
        <title>Expanding the biotechnology potential of lactobacilli through comparative genomics of 213 strains and associated genera.</title>
        <authorList>
            <person name="Sun Z."/>
            <person name="Harris H.M."/>
            <person name="McCann A."/>
            <person name="Guo C."/>
            <person name="Argimon S."/>
            <person name="Zhang W."/>
            <person name="Yang X."/>
            <person name="Jeffery I.B."/>
            <person name="Cooney J.C."/>
            <person name="Kagawa T.F."/>
            <person name="Liu W."/>
            <person name="Song Y."/>
            <person name="Salvetti E."/>
            <person name="Wrobel A."/>
            <person name="Rasinkangas P."/>
            <person name="Parkhill J."/>
            <person name="Rea M.C."/>
            <person name="O'Sullivan O."/>
            <person name="Ritari J."/>
            <person name="Douillard F.P."/>
            <person name="Paul Ross R."/>
            <person name="Yang R."/>
            <person name="Briner A.E."/>
            <person name="Felis G.E."/>
            <person name="de Vos W.M."/>
            <person name="Barrangou R."/>
            <person name="Klaenhammer T.R."/>
            <person name="Caufield P.W."/>
            <person name="Cui Y."/>
            <person name="Zhang H."/>
            <person name="O'Toole P.W."/>
        </authorList>
    </citation>
    <scope>NUCLEOTIDE SEQUENCE [LARGE SCALE GENOMIC DNA]</scope>
    <source>
        <strain evidence="2 3">DSM 20190</strain>
    </source>
</reference>
<evidence type="ECO:0000256" key="1">
    <source>
        <dbReference type="SAM" id="Phobius"/>
    </source>
</evidence>
<dbReference type="STRING" id="1123500.GCA_000420365_00237"/>
<gene>
    <name evidence="2" type="ORF">IV68_GL000266</name>
</gene>
<feature type="transmembrane region" description="Helical" evidence="1">
    <location>
        <begin position="288"/>
        <end position="311"/>
    </location>
</feature>
<keyword evidence="1" id="KW-1133">Transmembrane helix</keyword>
<feature type="transmembrane region" description="Helical" evidence="1">
    <location>
        <begin position="6"/>
        <end position="22"/>
    </location>
</feature>
<feature type="transmembrane region" description="Helical" evidence="1">
    <location>
        <begin position="179"/>
        <end position="200"/>
    </location>
</feature>
<feature type="transmembrane region" description="Helical" evidence="1">
    <location>
        <begin position="139"/>
        <end position="158"/>
    </location>
</feature>
<feature type="transmembrane region" description="Helical" evidence="1">
    <location>
        <begin position="29"/>
        <end position="46"/>
    </location>
</feature>
<dbReference type="eggNOG" id="COG2610">
    <property type="taxonomic scope" value="Bacteria"/>
</dbReference>
<keyword evidence="1" id="KW-0812">Transmembrane</keyword>